<protein>
    <recommendedName>
        <fullName evidence="4">MFS transporter</fullName>
    </recommendedName>
</protein>
<feature type="transmembrane region" description="Helical" evidence="1">
    <location>
        <begin position="293"/>
        <end position="315"/>
    </location>
</feature>
<feature type="transmembrane region" description="Helical" evidence="1">
    <location>
        <begin position="262"/>
        <end position="287"/>
    </location>
</feature>
<evidence type="ECO:0008006" key="4">
    <source>
        <dbReference type="Google" id="ProtNLM"/>
    </source>
</evidence>
<evidence type="ECO:0000313" key="3">
    <source>
        <dbReference type="Proteomes" id="UP000640052"/>
    </source>
</evidence>
<feature type="transmembrane region" description="Helical" evidence="1">
    <location>
        <begin position="500"/>
        <end position="521"/>
    </location>
</feature>
<keyword evidence="1" id="KW-0472">Membrane</keyword>
<organism evidence="2 3">
    <name type="scientific">Acrocarpospora phusangensis</name>
    <dbReference type="NCBI Taxonomy" id="1070424"/>
    <lineage>
        <taxon>Bacteria</taxon>
        <taxon>Bacillati</taxon>
        <taxon>Actinomycetota</taxon>
        <taxon>Actinomycetes</taxon>
        <taxon>Streptosporangiales</taxon>
        <taxon>Streptosporangiaceae</taxon>
        <taxon>Acrocarpospora</taxon>
    </lineage>
</organism>
<dbReference type="EMBL" id="BOOA01000075">
    <property type="protein sequence ID" value="GIH28219.1"/>
    <property type="molecule type" value="Genomic_DNA"/>
</dbReference>
<dbReference type="Gene3D" id="1.20.1250.20">
    <property type="entry name" value="MFS general substrate transporter like domains"/>
    <property type="match status" value="1"/>
</dbReference>
<sequence>MQNAIEVRDWRGRIYLVGPSATELLPRPRSWMLGAAWAAMAAIAPMQYGYAAVAPRLAEAQGLPLAASLVPLAVWLACQALAALATAILLSRGRLQAGSALRLGALLSGAALLTVAAATGPSPSLPGSPTALPILIVGYGLLGGIGAGLVYGACTQTVARWYPDRPAIRVSLVTGAFAYGTIPLAVAVGLDHELVGPAFLVAAGVAVAVTAAAASLVRTPPSLWWPPEVDPCAWALDRSVLHRQPRAARQFSLGEAARTRCLAVLASILVVAGAIGIFNVIALAVTLDAGAPVVAGLIALLLLLNGAGRSGAVLLAERFGRPRVLSLVLLSLGAGQALLALAALTARTGAAWATQPAAWLASSAGTGITASAEAMSITGSHATEISVGTGVEAAARIGAGTGLHAGTDFEAGAAGLGAGIEAAAGLGGGTGIGVGAGVLALVGVVLAGLGSGACYPLIASLVREYFGDERMSGIHGVVYSAKAVAGSAGVGLAIWGSADIVAAFLVAAAMAIAAVGFCGLLRRPGLPATLPSSAL</sequence>
<keyword evidence="1" id="KW-1133">Transmembrane helix</keyword>
<feature type="transmembrane region" description="Helical" evidence="1">
    <location>
        <begin position="194"/>
        <end position="217"/>
    </location>
</feature>
<feature type="transmembrane region" description="Helical" evidence="1">
    <location>
        <begin position="474"/>
        <end position="494"/>
    </location>
</feature>
<dbReference type="RefSeq" id="WP_204044848.1">
    <property type="nucleotide sequence ID" value="NZ_BOOA01000075.1"/>
</dbReference>
<reference evidence="2" key="1">
    <citation type="submission" date="2021-01" db="EMBL/GenBank/DDBJ databases">
        <title>Whole genome shotgun sequence of Acrocarpospora phusangensis NBRC 108782.</title>
        <authorList>
            <person name="Komaki H."/>
            <person name="Tamura T."/>
        </authorList>
    </citation>
    <scope>NUCLEOTIDE SEQUENCE</scope>
    <source>
        <strain evidence="2">NBRC 108782</strain>
    </source>
</reference>
<comment type="caution">
    <text evidence="2">The sequence shown here is derived from an EMBL/GenBank/DDBJ whole genome shotgun (WGS) entry which is preliminary data.</text>
</comment>
<evidence type="ECO:0000313" key="2">
    <source>
        <dbReference type="EMBL" id="GIH28219.1"/>
    </source>
</evidence>
<dbReference type="Proteomes" id="UP000640052">
    <property type="component" value="Unassembled WGS sequence"/>
</dbReference>
<accession>A0A919UNT6</accession>
<gene>
    <name evidence="2" type="ORF">Aph01nite_65290</name>
</gene>
<feature type="transmembrane region" description="Helical" evidence="1">
    <location>
        <begin position="65"/>
        <end position="89"/>
    </location>
</feature>
<feature type="transmembrane region" description="Helical" evidence="1">
    <location>
        <begin position="131"/>
        <end position="154"/>
    </location>
</feature>
<keyword evidence="1" id="KW-0812">Transmembrane</keyword>
<feature type="transmembrane region" description="Helical" evidence="1">
    <location>
        <begin position="438"/>
        <end position="462"/>
    </location>
</feature>
<dbReference type="SUPFAM" id="SSF103473">
    <property type="entry name" value="MFS general substrate transporter"/>
    <property type="match status" value="1"/>
</dbReference>
<name>A0A919UNT6_9ACTN</name>
<feature type="transmembrane region" description="Helical" evidence="1">
    <location>
        <begin position="31"/>
        <end position="53"/>
    </location>
</feature>
<feature type="transmembrane region" description="Helical" evidence="1">
    <location>
        <begin position="166"/>
        <end position="188"/>
    </location>
</feature>
<proteinExistence type="predicted"/>
<keyword evidence="3" id="KW-1185">Reference proteome</keyword>
<evidence type="ECO:0000256" key="1">
    <source>
        <dbReference type="SAM" id="Phobius"/>
    </source>
</evidence>
<dbReference type="AlphaFoldDB" id="A0A919UNT6"/>
<feature type="transmembrane region" description="Helical" evidence="1">
    <location>
        <begin position="101"/>
        <end position="119"/>
    </location>
</feature>
<feature type="transmembrane region" description="Helical" evidence="1">
    <location>
        <begin position="327"/>
        <end position="346"/>
    </location>
</feature>
<dbReference type="InterPro" id="IPR036259">
    <property type="entry name" value="MFS_trans_sf"/>
</dbReference>